<protein>
    <submittedName>
        <fullName evidence="6">NGB</fullName>
    </submittedName>
</protein>
<sequence length="201" mass="23358">MGCSIAAVKHSTQPKCAGRQRKSVHSRPSITFTDAISRLDLTERQIFQLQQSWKAISRKMEYTGINMFIRIFETHADLKKFFFMVENCSTIAEMRESKGLAKHVLMVMNTLDDTIYNLNDMQYVIDLLYDIGKQHRKFSDFRREFFLSVTEPFLLAVKETLGDRYTRNMATAYRRLIQFVVANIFQGFGDVSIEKKKLADG</sequence>
<dbReference type="Gene3D" id="1.10.490.10">
    <property type="entry name" value="Globins"/>
    <property type="match status" value="1"/>
</dbReference>
<evidence type="ECO:0000256" key="3">
    <source>
        <dbReference type="ARBA" id="ARBA00023004"/>
    </source>
</evidence>
<dbReference type="GO" id="GO:0019825">
    <property type="term" value="F:oxygen binding"/>
    <property type="evidence" value="ECO:0007669"/>
    <property type="project" value="InterPro"/>
</dbReference>
<organism evidence="6 7">
    <name type="scientific">Mytilus coruscus</name>
    <name type="common">Sea mussel</name>
    <dbReference type="NCBI Taxonomy" id="42192"/>
    <lineage>
        <taxon>Eukaryota</taxon>
        <taxon>Metazoa</taxon>
        <taxon>Spiralia</taxon>
        <taxon>Lophotrochozoa</taxon>
        <taxon>Mollusca</taxon>
        <taxon>Bivalvia</taxon>
        <taxon>Autobranchia</taxon>
        <taxon>Pteriomorphia</taxon>
        <taxon>Mytilida</taxon>
        <taxon>Mytiloidea</taxon>
        <taxon>Mytilidae</taxon>
        <taxon>Mytilinae</taxon>
        <taxon>Mytilus</taxon>
    </lineage>
</organism>
<dbReference type="OrthoDB" id="6344802at2759"/>
<keyword evidence="7" id="KW-1185">Reference proteome</keyword>
<evidence type="ECO:0000256" key="4">
    <source>
        <dbReference type="RuleBase" id="RU000356"/>
    </source>
</evidence>
<evidence type="ECO:0000313" key="7">
    <source>
        <dbReference type="Proteomes" id="UP000507470"/>
    </source>
</evidence>
<dbReference type="InterPro" id="IPR000971">
    <property type="entry name" value="Globin"/>
</dbReference>
<dbReference type="Proteomes" id="UP000507470">
    <property type="component" value="Unassembled WGS sequence"/>
</dbReference>
<dbReference type="PANTHER" id="PTHR46458">
    <property type="entry name" value="BLR2807 PROTEIN"/>
    <property type="match status" value="1"/>
</dbReference>
<name>A0A6J8A4P2_MYTCO</name>
<keyword evidence="2" id="KW-0479">Metal-binding</keyword>
<keyword evidence="3" id="KW-0408">Iron</keyword>
<keyword evidence="4" id="KW-0561">Oxygen transport</keyword>
<dbReference type="EMBL" id="CACVKT020000583">
    <property type="protein sequence ID" value="CAC5361088.1"/>
    <property type="molecule type" value="Genomic_DNA"/>
</dbReference>
<dbReference type="InterPro" id="IPR050532">
    <property type="entry name" value="Globin-like_OT"/>
</dbReference>
<dbReference type="GO" id="GO:0046872">
    <property type="term" value="F:metal ion binding"/>
    <property type="evidence" value="ECO:0007669"/>
    <property type="project" value="UniProtKB-KW"/>
</dbReference>
<dbReference type="GO" id="GO:0020037">
    <property type="term" value="F:heme binding"/>
    <property type="evidence" value="ECO:0007669"/>
    <property type="project" value="InterPro"/>
</dbReference>
<keyword evidence="4" id="KW-0813">Transport</keyword>
<dbReference type="SUPFAM" id="SSF46458">
    <property type="entry name" value="Globin-like"/>
    <property type="match status" value="1"/>
</dbReference>
<dbReference type="InterPro" id="IPR009050">
    <property type="entry name" value="Globin-like_sf"/>
</dbReference>
<reference evidence="6 7" key="1">
    <citation type="submission" date="2020-06" db="EMBL/GenBank/DDBJ databases">
        <authorList>
            <person name="Li R."/>
            <person name="Bekaert M."/>
        </authorList>
    </citation>
    <scope>NUCLEOTIDE SEQUENCE [LARGE SCALE GENOMIC DNA]</scope>
    <source>
        <strain evidence="7">wild</strain>
    </source>
</reference>
<dbReference type="PROSITE" id="PS01033">
    <property type="entry name" value="GLOBIN"/>
    <property type="match status" value="1"/>
</dbReference>
<dbReference type="PANTHER" id="PTHR46458:SF5">
    <property type="entry name" value="GLOBIN FAMILY PROFILE DOMAIN-CONTAINING PROTEIN"/>
    <property type="match status" value="1"/>
</dbReference>
<feature type="domain" description="Globin" evidence="5">
    <location>
        <begin position="40"/>
        <end position="189"/>
    </location>
</feature>
<dbReference type="GO" id="GO:0005344">
    <property type="term" value="F:oxygen carrier activity"/>
    <property type="evidence" value="ECO:0007669"/>
    <property type="project" value="UniProtKB-KW"/>
</dbReference>
<evidence type="ECO:0000259" key="5">
    <source>
        <dbReference type="PROSITE" id="PS01033"/>
    </source>
</evidence>
<comment type="similarity">
    <text evidence="4">Belongs to the globin family.</text>
</comment>
<evidence type="ECO:0000256" key="1">
    <source>
        <dbReference type="ARBA" id="ARBA00022617"/>
    </source>
</evidence>
<gene>
    <name evidence="6" type="ORF">MCOR_3341</name>
</gene>
<accession>A0A6J8A4P2</accession>
<proteinExistence type="inferred from homology"/>
<evidence type="ECO:0000256" key="2">
    <source>
        <dbReference type="ARBA" id="ARBA00022723"/>
    </source>
</evidence>
<dbReference type="AlphaFoldDB" id="A0A6J8A4P2"/>
<evidence type="ECO:0000313" key="6">
    <source>
        <dbReference type="EMBL" id="CAC5361088.1"/>
    </source>
</evidence>
<dbReference type="InterPro" id="IPR012292">
    <property type="entry name" value="Globin/Proto"/>
</dbReference>
<keyword evidence="1 4" id="KW-0349">Heme</keyword>
<dbReference type="Pfam" id="PF00042">
    <property type="entry name" value="Globin"/>
    <property type="match status" value="1"/>
</dbReference>